<dbReference type="InterPro" id="IPR035992">
    <property type="entry name" value="Ricin_B-like_lectins"/>
</dbReference>
<dbReference type="SUPFAM" id="SSF51445">
    <property type="entry name" value="(Trans)glycosidases"/>
    <property type="match status" value="1"/>
</dbReference>
<keyword evidence="4" id="KW-0326">Glycosidase</keyword>
<dbReference type="SUPFAM" id="SSF51011">
    <property type="entry name" value="Glycosyl hydrolase domain"/>
    <property type="match status" value="1"/>
</dbReference>
<dbReference type="Gene3D" id="2.60.40.1180">
    <property type="entry name" value="Golgi alpha-mannosidase II"/>
    <property type="match status" value="1"/>
</dbReference>
<dbReference type="Pfam" id="PF16499">
    <property type="entry name" value="Melibiase_2"/>
    <property type="match status" value="1"/>
</dbReference>
<accession>A0A4D4N587</accession>
<evidence type="ECO:0000313" key="8">
    <source>
        <dbReference type="Proteomes" id="UP000299211"/>
    </source>
</evidence>
<evidence type="ECO:0000313" key="7">
    <source>
        <dbReference type="EMBL" id="GDY79721.1"/>
    </source>
</evidence>
<dbReference type="GO" id="GO:0004553">
    <property type="term" value="F:hydrolase activity, hydrolyzing O-glycosyl compounds"/>
    <property type="evidence" value="ECO:0007669"/>
    <property type="project" value="InterPro"/>
</dbReference>
<dbReference type="InterPro" id="IPR041233">
    <property type="entry name" value="Melibiase_C"/>
</dbReference>
<name>A0A4D4N587_STRAX</name>
<evidence type="ECO:0000256" key="5">
    <source>
        <dbReference type="ARBA" id="ARBA00030467"/>
    </source>
</evidence>
<reference evidence="7 8" key="1">
    <citation type="submission" date="2019-04" db="EMBL/GenBank/DDBJ databases">
        <title>Draft genome sequences of Streptomyces avermitilis ATCC 31267.</title>
        <authorList>
            <person name="Komaki H."/>
            <person name="Tamura T."/>
            <person name="Hosoyama A."/>
        </authorList>
    </citation>
    <scope>NUCLEOTIDE SEQUENCE [LARGE SCALE GENOMIC DNA]</scope>
    <source>
        <strain evidence="7 8">ATCC 31267</strain>
    </source>
</reference>
<evidence type="ECO:0000256" key="4">
    <source>
        <dbReference type="ARBA" id="ARBA00023295"/>
    </source>
</evidence>
<organism evidence="7 8">
    <name type="scientific">Streptomyces avermitilis</name>
    <dbReference type="NCBI Taxonomy" id="33903"/>
    <lineage>
        <taxon>Bacteria</taxon>
        <taxon>Bacillati</taxon>
        <taxon>Actinomycetota</taxon>
        <taxon>Actinomycetes</taxon>
        <taxon>Kitasatosporales</taxon>
        <taxon>Streptomycetaceae</taxon>
        <taxon>Streptomyces</taxon>
    </lineage>
</organism>
<dbReference type="CDD" id="cd23418">
    <property type="entry name" value="beta-trefoil_Ricin_XLN-like"/>
    <property type="match status" value="1"/>
</dbReference>
<sequence>MLEVGNGMSFTEDRSHFSLWSEMAAPLIAGTDLRKASAATLFLYGNKDVIAVDQDSLGKQGTEVSSSGGLHVLTKPLANGDVSVVLFNENSSAATITTSATAAGLPAASSYRLDNLWSHVVSSTGGSISASVPGHGSVMYRVSVGSGTSAGSTHPLVGASSNRCLDAYDNQTAPGTKIEIWDCGGANQAVTITAAGELRLYGGTQCLDAYDNGTTSGTKVQLYTCNGGANQKWSLNPNGTVTGTQSGLCLDVTGGDQASGNVNGTALELWTCNGGANQQWRLG</sequence>
<dbReference type="InterPro" id="IPR000772">
    <property type="entry name" value="Ricin_B_lectin"/>
</dbReference>
<dbReference type="InterPro" id="IPR002241">
    <property type="entry name" value="Glyco_hydro_27"/>
</dbReference>
<dbReference type="SMART" id="SM00458">
    <property type="entry name" value="RICIN"/>
    <property type="match status" value="1"/>
</dbReference>
<evidence type="ECO:0000256" key="3">
    <source>
        <dbReference type="ARBA" id="ARBA00022801"/>
    </source>
</evidence>
<dbReference type="SUPFAM" id="SSF50370">
    <property type="entry name" value="Ricin B-like lectins"/>
    <property type="match status" value="1"/>
</dbReference>
<dbReference type="Pfam" id="PF17801">
    <property type="entry name" value="Melibiase_C"/>
    <property type="match status" value="1"/>
</dbReference>
<keyword evidence="3" id="KW-0378">Hydrolase</keyword>
<dbReference type="PROSITE" id="PS50231">
    <property type="entry name" value="RICIN_B_LECTIN"/>
    <property type="match status" value="1"/>
</dbReference>
<dbReference type="InterPro" id="IPR013785">
    <property type="entry name" value="Aldolase_TIM"/>
</dbReference>
<dbReference type="GO" id="GO:0005975">
    <property type="term" value="P:carbohydrate metabolic process"/>
    <property type="evidence" value="ECO:0007669"/>
    <property type="project" value="InterPro"/>
</dbReference>
<evidence type="ECO:0000259" key="6">
    <source>
        <dbReference type="SMART" id="SM00458"/>
    </source>
</evidence>
<dbReference type="Pfam" id="PF00652">
    <property type="entry name" value="Ricin_B_lectin"/>
    <property type="match status" value="1"/>
</dbReference>
<comment type="caution">
    <text evidence="7">The sequence shown here is derived from an EMBL/GenBank/DDBJ whole genome shotgun (WGS) entry which is preliminary data.</text>
</comment>
<dbReference type="Gene3D" id="3.20.20.70">
    <property type="entry name" value="Aldolase class I"/>
    <property type="match status" value="1"/>
</dbReference>
<dbReference type="AlphaFoldDB" id="A0A4D4N587"/>
<gene>
    <name evidence="7" type="ORF">SAV31267_092060</name>
</gene>
<evidence type="ECO:0000256" key="1">
    <source>
        <dbReference type="ARBA" id="ARBA00009743"/>
    </source>
</evidence>
<dbReference type="Gene3D" id="2.80.10.50">
    <property type="match status" value="1"/>
</dbReference>
<keyword evidence="2" id="KW-0732">Signal</keyword>
<dbReference type="InterPro" id="IPR017853">
    <property type="entry name" value="GH"/>
</dbReference>
<comment type="similarity">
    <text evidence="1">Belongs to the glycosyl hydrolase 27 family.</text>
</comment>
<feature type="domain" description="Ricin B lectin" evidence="6">
    <location>
        <begin position="153"/>
        <end position="283"/>
    </location>
</feature>
<dbReference type="InterPro" id="IPR013780">
    <property type="entry name" value="Glyco_hydro_b"/>
</dbReference>
<proteinExistence type="inferred from homology"/>
<dbReference type="Proteomes" id="UP000299211">
    <property type="component" value="Unassembled WGS sequence"/>
</dbReference>
<dbReference type="EMBL" id="BJHY01000002">
    <property type="protein sequence ID" value="GDY79721.1"/>
    <property type="molecule type" value="Genomic_DNA"/>
</dbReference>
<dbReference type="PANTHER" id="PTHR11452">
    <property type="entry name" value="ALPHA-GALACTOSIDASE/ALPHA-N-ACETYLGALACTOSAMINIDASE"/>
    <property type="match status" value="1"/>
</dbReference>
<evidence type="ECO:0000256" key="2">
    <source>
        <dbReference type="ARBA" id="ARBA00022729"/>
    </source>
</evidence>
<dbReference type="STRING" id="33903.AQJ43_31465"/>
<protein>
    <recommendedName>
        <fullName evidence="5">Melibiase A</fullName>
    </recommendedName>
</protein>
<dbReference type="PANTHER" id="PTHR11452:SF75">
    <property type="entry name" value="ALPHA-GALACTOSIDASE MEL1"/>
    <property type="match status" value="1"/>
</dbReference>